<dbReference type="Pfam" id="PF00343">
    <property type="entry name" value="Phosphorylase"/>
    <property type="match status" value="1"/>
</dbReference>
<dbReference type="InterPro" id="IPR052182">
    <property type="entry name" value="Glycogen/Maltodextrin_Phosph"/>
</dbReference>
<dbReference type="PANTHER" id="PTHR42655">
    <property type="entry name" value="GLYCOGEN PHOSPHORYLASE"/>
    <property type="match status" value="1"/>
</dbReference>
<accession>A0AAQ4CRQ5</accession>
<dbReference type="PANTHER" id="PTHR42655:SF1">
    <property type="entry name" value="GLYCOGEN PHOSPHORYLASE"/>
    <property type="match status" value="1"/>
</dbReference>
<organism evidence="2 3">
    <name type="scientific">Saccharolobus caldissimus</name>
    <dbReference type="NCBI Taxonomy" id="1702097"/>
    <lineage>
        <taxon>Archaea</taxon>
        <taxon>Thermoproteota</taxon>
        <taxon>Thermoprotei</taxon>
        <taxon>Sulfolobales</taxon>
        <taxon>Sulfolobaceae</taxon>
        <taxon>Saccharolobus</taxon>
    </lineage>
</organism>
<sequence length="498" mass="57670">MIISITPEIALDEFPVFAGGLGILEGDKFYEMAKMNREYIVLTLLYKDGYVEYDENLNPKPQNNIKEHMKVLLIPEEELEFQMGSLGNVVIRPYSLRKGKAKVVFFSAESPERVVKATEGLYIEDSPDDFAIKYCTLAKASYIYITQRVEDIERIDLQESLASLVSLLLPKELLAKTRLIIHTPGPWGHPYIESRYIRDFLGVNLEGNNMITKLSGDRVSKILTVSKKHYDITLRVFPEYKDKLGYATNAVNLDRWSYPGMEDVKDEESLIKLHQKAKRELIALLKMHKRVREDSMIISWTRRITLYKRPYFVERLINEVEDKDLLFVIGGKAHPKDGIGLDHMRRFKELTESRDNVIFLKNYDIVRAKLVLSGSDLLLFTPFSGWEASGTSFMKAGINGIPTVASRDGSTIEMIRHGENGWLFGRDLREFINIFTETEKVSKIDEDDFKEFKDVFLNAVKLYFDERDKYGEIMFNAFKSFREMANIKRLIHDLYDKV</sequence>
<dbReference type="Gene3D" id="3.40.50.2000">
    <property type="entry name" value="Glycogen Phosphorylase B"/>
    <property type="match status" value="1"/>
</dbReference>
<dbReference type="GO" id="GO:0008184">
    <property type="term" value="F:glycogen phosphorylase activity"/>
    <property type="evidence" value="ECO:0007669"/>
    <property type="project" value="InterPro"/>
</dbReference>
<dbReference type="KEGG" id="scas:SACC_15030"/>
<evidence type="ECO:0000313" key="3">
    <source>
        <dbReference type="Proteomes" id="UP001319921"/>
    </source>
</evidence>
<name>A0AAQ4CRQ5_9CREN</name>
<reference evidence="2 3" key="1">
    <citation type="journal article" date="2022" name="Microbiol. Resour. Announc.">
        <title>Complete Genome Sequence of the Hyperthermophilic and Acidophilic Archaeon Saccharolobus caldissimus Strain HS-3T.</title>
        <authorList>
            <person name="Sakai H.D."/>
            <person name="Kurosawa N."/>
        </authorList>
    </citation>
    <scope>NUCLEOTIDE SEQUENCE [LARGE SCALE GENOMIC DNA]</scope>
    <source>
        <strain evidence="2 3">JCM32116</strain>
    </source>
</reference>
<comment type="similarity">
    <text evidence="1">Belongs to the glycogen phosphorylase family.</text>
</comment>
<dbReference type="Proteomes" id="UP001319921">
    <property type="component" value="Chromosome"/>
</dbReference>
<dbReference type="SUPFAM" id="SSF53756">
    <property type="entry name" value="UDP-Glycosyltransferase/glycogen phosphorylase"/>
    <property type="match status" value="1"/>
</dbReference>
<keyword evidence="3" id="KW-1185">Reference proteome</keyword>
<dbReference type="AlphaFoldDB" id="A0AAQ4CRQ5"/>
<dbReference type="EMBL" id="AP025226">
    <property type="protein sequence ID" value="BDB98486.1"/>
    <property type="molecule type" value="Genomic_DNA"/>
</dbReference>
<dbReference type="GO" id="GO:0005975">
    <property type="term" value="P:carbohydrate metabolic process"/>
    <property type="evidence" value="ECO:0007669"/>
    <property type="project" value="InterPro"/>
</dbReference>
<keyword evidence="2" id="KW-0808">Transferase</keyword>
<dbReference type="GeneID" id="68866229"/>
<gene>
    <name evidence="2" type="ORF">SACC_15030</name>
</gene>
<evidence type="ECO:0000313" key="2">
    <source>
        <dbReference type="EMBL" id="BDB98486.1"/>
    </source>
</evidence>
<evidence type="ECO:0000256" key="1">
    <source>
        <dbReference type="ARBA" id="ARBA00006047"/>
    </source>
</evidence>
<protein>
    <submittedName>
        <fullName evidence="2">Glycosyl transferase family 1</fullName>
    </submittedName>
</protein>
<dbReference type="InterPro" id="IPR000811">
    <property type="entry name" value="Glyco_trans_35"/>
</dbReference>
<dbReference type="RefSeq" id="WP_229572349.1">
    <property type="nucleotide sequence ID" value="NZ_AP025226.1"/>
</dbReference>
<proteinExistence type="inferred from homology"/>